<protein>
    <submittedName>
        <fullName evidence="3">Uncharacterized protein</fullName>
    </submittedName>
</protein>
<keyword evidence="2" id="KW-1133">Transmembrane helix</keyword>
<name>A0A7J6HCJ6_CANSA</name>
<evidence type="ECO:0000256" key="1">
    <source>
        <dbReference type="SAM" id="MobiDB-lite"/>
    </source>
</evidence>
<comment type="caution">
    <text evidence="3">The sequence shown here is derived from an EMBL/GenBank/DDBJ whole genome shotgun (WGS) entry which is preliminary data.</text>
</comment>
<gene>
    <name evidence="3" type="ORF">G4B88_012052</name>
</gene>
<feature type="region of interest" description="Disordered" evidence="1">
    <location>
        <begin position="100"/>
        <end position="144"/>
    </location>
</feature>
<proteinExistence type="predicted"/>
<dbReference type="Proteomes" id="UP000583929">
    <property type="component" value="Unassembled WGS sequence"/>
</dbReference>
<feature type="compositionally biased region" description="Polar residues" evidence="1">
    <location>
        <begin position="100"/>
        <end position="118"/>
    </location>
</feature>
<feature type="compositionally biased region" description="Low complexity" evidence="1">
    <location>
        <begin position="128"/>
        <end position="139"/>
    </location>
</feature>
<keyword evidence="2" id="KW-0472">Membrane</keyword>
<evidence type="ECO:0000313" key="3">
    <source>
        <dbReference type="EMBL" id="KAF4393057.1"/>
    </source>
</evidence>
<evidence type="ECO:0000256" key="2">
    <source>
        <dbReference type="SAM" id="Phobius"/>
    </source>
</evidence>
<organism evidence="3 4">
    <name type="scientific">Cannabis sativa</name>
    <name type="common">Hemp</name>
    <name type="synonym">Marijuana</name>
    <dbReference type="NCBI Taxonomy" id="3483"/>
    <lineage>
        <taxon>Eukaryota</taxon>
        <taxon>Viridiplantae</taxon>
        <taxon>Streptophyta</taxon>
        <taxon>Embryophyta</taxon>
        <taxon>Tracheophyta</taxon>
        <taxon>Spermatophyta</taxon>
        <taxon>Magnoliopsida</taxon>
        <taxon>eudicotyledons</taxon>
        <taxon>Gunneridae</taxon>
        <taxon>Pentapetalae</taxon>
        <taxon>rosids</taxon>
        <taxon>fabids</taxon>
        <taxon>Rosales</taxon>
        <taxon>Cannabaceae</taxon>
        <taxon>Cannabis</taxon>
    </lineage>
</organism>
<reference evidence="3 4" key="1">
    <citation type="journal article" date="2020" name="bioRxiv">
        <title>Sequence and annotation of 42 cannabis genomes reveals extensive copy number variation in cannabinoid synthesis and pathogen resistance genes.</title>
        <authorList>
            <person name="Mckernan K.J."/>
            <person name="Helbert Y."/>
            <person name="Kane L.T."/>
            <person name="Ebling H."/>
            <person name="Zhang L."/>
            <person name="Liu B."/>
            <person name="Eaton Z."/>
            <person name="Mclaughlin S."/>
            <person name="Kingan S."/>
            <person name="Baybayan P."/>
            <person name="Concepcion G."/>
            <person name="Jordan M."/>
            <person name="Riva A."/>
            <person name="Barbazuk W."/>
            <person name="Harkins T."/>
        </authorList>
    </citation>
    <scope>NUCLEOTIDE SEQUENCE [LARGE SCALE GENOMIC DNA]</scope>
    <source>
        <strain evidence="4">cv. Jamaican Lion 4</strain>
        <tissue evidence="3">Leaf</tissue>
    </source>
</reference>
<evidence type="ECO:0000313" key="4">
    <source>
        <dbReference type="Proteomes" id="UP000583929"/>
    </source>
</evidence>
<dbReference type="EMBL" id="JAATIQ010000050">
    <property type="protein sequence ID" value="KAF4393057.1"/>
    <property type="molecule type" value="Genomic_DNA"/>
</dbReference>
<feature type="transmembrane region" description="Helical" evidence="2">
    <location>
        <begin position="71"/>
        <end position="89"/>
    </location>
</feature>
<accession>A0A7J6HCJ6</accession>
<sequence length="174" mass="19367">MKVVVVNRQTSLISVDLFQFQEIVHLDLVILPSPELESRDGKLSKLSKVSIPKSKCGDGLPCCCDLSAYNVTFPVLSLLIVSFLFLLPLNSCHDKSLHSTPTIHSENYRTSNELSNIDRTPPKPPPTSSAQTTAKTTTSAHHHQNHIYTPQQSLKPLFISKRNPTSQIQTHQKT</sequence>
<keyword evidence="4" id="KW-1185">Reference proteome</keyword>
<dbReference type="AlphaFoldDB" id="A0A7J6HCJ6"/>
<keyword evidence="2" id="KW-0812">Transmembrane</keyword>